<evidence type="ECO:0000259" key="4">
    <source>
        <dbReference type="SMART" id="SM00226"/>
    </source>
</evidence>
<dbReference type="RefSeq" id="WP_307391816.1">
    <property type="nucleotide sequence ID" value="NZ_BAAADK010000010.1"/>
</dbReference>
<keyword evidence="2 5" id="KW-0378">Hydrolase</keyword>
<dbReference type="EMBL" id="JAUSTY010000003">
    <property type="protein sequence ID" value="MDQ0165147.1"/>
    <property type="molecule type" value="Genomic_DNA"/>
</dbReference>
<protein>
    <submittedName>
        <fullName evidence="5">Protein-tyrosine phosphatase</fullName>
        <ecNumber evidence="5">3.1.3.48</ecNumber>
    </submittedName>
</protein>
<comment type="similarity">
    <text evidence="1">Belongs to the low molecular weight phosphotyrosine protein phosphatase family.</text>
</comment>
<proteinExistence type="inferred from homology"/>
<keyword evidence="6" id="KW-1185">Reference proteome</keyword>
<dbReference type="Pfam" id="PF01451">
    <property type="entry name" value="LMWPc"/>
    <property type="match status" value="1"/>
</dbReference>
<dbReference type="InterPro" id="IPR017867">
    <property type="entry name" value="Tyr_phospatase_low_mol_wt"/>
</dbReference>
<dbReference type="PANTHER" id="PTHR11717">
    <property type="entry name" value="LOW MOLECULAR WEIGHT PROTEIN TYROSINE PHOSPHATASE"/>
    <property type="match status" value="1"/>
</dbReference>
<dbReference type="Proteomes" id="UP001235840">
    <property type="component" value="Unassembled WGS sequence"/>
</dbReference>
<dbReference type="PRINTS" id="PR00719">
    <property type="entry name" value="LMWPTPASE"/>
</dbReference>
<dbReference type="InterPro" id="IPR050438">
    <property type="entry name" value="LMW_PTPase"/>
</dbReference>
<comment type="caution">
    <text evidence="5">The sequence shown here is derived from an EMBL/GenBank/DDBJ whole genome shotgun (WGS) entry which is preliminary data.</text>
</comment>
<dbReference type="InterPro" id="IPR023485">
    <property type="entry name" value="Ptyr_pPase"/>
</dbReference>
<evidence type="ECO:0000313" key="6">
    <source>
        <dbReference type="Proteomes" id="UP001235840"/>
    </source>
</evidence>
<dbReference type="GO" id="GO:0004725">
    <property type="term" value="F:protein tyrosine phosphatase activity"/>
    <property type="evidence" value="ECO:0007669"/>
    <property type="project" value="UniProtKB-EC"/>
</dbReference>
<evidence type="ECO:0000256" key="3">
    <source>
        <dbReference type="ARBA" id="ARBA00022912"/>
    </source>
</evidence>
<evidence type="ECO:0000256" key="1">
    <source>
        <dbReference type="ARBA" id="ARBA00011063"/>
    </source>
</evidence>
<gene>
    <name evidence="5" type="ORF">J2S11_001047</name>
</gene>
<dbReference type="InterPro" id="IPR036196">
    <property type="entry name" value="Ptyr_pPase_sf"/>
</dbReference>
<dbReference type="EC" id="3.1.3.48" evidence="5"/>
<dbReference type="SMART" id="SM00226">
    <property type="entry name" value="LMWPc"/>
    <property type="match status" value="1"/>
</dbReference>
<reference evidence="5 6" key="1">
    <citation type="submission" date="2023-07" db="EMBL/GenBank/DDBJ databases">
        <title>Genomic Encyclopedia of Type Strains, Phase IV (KMG-IV): sequencing the most valuable type-strain genomes for metagenomic binning, comparative biology and taxonomic classification.</title>
        <authorList>
            <person name="Goeker M."/>
        </authorList>
    </citation>
    <scope>NUCLEOTIDE SEQUENCE [LARGE SCALE GENOMIC DNA]</scope>
    <source>
        <strain evidence="5 6">DSM 12751</strain>
    </source>
</reference>
<sequence>MKKNILFVCTGNTCRSPLAEYLLRHKAGDQYAVQSAGIAAGTGFPASEHVDKLLLEKGISNEHQSQALTEELINWADLILTMTVQHQELVKQRFPAKANAVHTLKEYSSTDSSHPDIFDPFGGPESIYRLTMEEIDALLDKLIKK</sequence>
<dbReference type="CDD" id="cd16344">
    <property type="entry name" value="LMWPAP"/>
    <property type="match status" value="1"/>
</dbReference>
<keyword evidence="3" id="KW-0904">Protein phosphatase</keyword>
<accession>A0ABT9VVZ6</accession>
<feature type="domain" description="Phosphotyrosine protein phosphatase I" evidence="4">
    <location>
        <begin position="3"/>
        <end position="145"/>
    </location>
</feature>
<organism evidence="5 6">
    <name type="scientific">Caldalkalibacillus horti</name>
    <dbReference type="NCBI Taxonomy" id="77523"/>
    <lineage>
        <taxon>Bacteria</taxon>
        <taxon>Bacillati</taxon>
        <taxon>Bacillota</taxon>
        <taxon>Bacilli</taxon>
        <taxon>Bacillales</taxon>
        <taxon>Bacillaceae</taxon>
        <taxon>Caldalkalibacillus</taxon>
    </lineage>
</organism>
<evidence type="ECO:0000313" key="5">
    <source>
        <dbReference type="EMBL" id="MDQ0165147.1"/>
    </source>
</evidence>
<evidence type="ECO:0000256" key="2">
    <source>
        <dbReference type="ARBA" id="ARBA00022801"/>
    </source>
</evidence>
<dbReference type="Gene3D" id="3.40.50.2300">
    <property type="match status" value="1"/>
</dbReference>
<name>A0ABT9VVZ6_9BACI</name>
<dbReference type="PANTHER" id="PTHR11717:SF31">
    <property type="entry name" value="LOW MOLECULAR WEIGHT PROTEIN-TYROSINE-PHOSPHATASE ETP-RELATED"/>
    <property type="match status" value="1"/>
</dbReference>
<dbReference type="SUPFAM" id="SSF52788">
    <property type="entry name" value="Phosphotyrosine protein phosphatases I"/>
    <property type="match status" value="1"/>
</dbReference>